<dbReference type="Pfam" id="PF13962">
    <property type="entry name" value="PGG"/>
    <property type="match status" value="1"/>
</dbReference>
<keyword evidence="3" id="KW-0677">Repeat</keyword>
<sequence length="435" mass="48837">MLGHAAFAKALVGYHPNLVRELDSQGCSPLHLASANGYVEIVKLLLVEDSSVCHVRDQDGRTPLHLAVMKGRGDVIRELISAQEQVMRYTLDRGETILHLCVKHNHLEALKQLAEYDGVDDDLVNAQDHNGNIILHTATALKQMETIKYLLSRTGVKANAVNGNGLTALDIIEHMPRDLKTMEILLLLVNAGVLRAKNIPTALSRETDKSDHKNDSYPTAVTQPVSPLNSLTDKMKKKKKKNWLEKHRDSFLVAATLIAGMAYEAGLNPPGGTWQNETKTVLAEDNTTITLITGKSIVAAYNRYGYLKFWRYNTAAFIASLSTVLLLLSELPLKRRLFQWLLVVAMCVTMSFTALTYIYSMQFITPEEDHFLPITDMVEISAYVWIGLLFTVFIWMTRKVIKCLKRIMKRLLARNATESQDPERAQLDNRAALQP</sequence>
<comment type="subcellular location">
    <subcellularLocation>
        <location evidence="1">Membrane</location>
        <topology evidence="1">Multi-pass membrane protein</topology>
    </subcellularLocation>
</comment>
<evidence type="ECO:0000256" key="6">
    <source>
        <dbReference type="ARBA" id="ARBA00023136"/>
    </source>
</evidence>
<feature type="repeat" description="ANK" evidence="7">
    <location>
        <begin position="59"/>
        <end position="81"/>
    </location>
</feature>
<evidence type="ECO:0000256" key="8">
    <source>
        <dbReference type="SAM" id="MobiDB-lite"/>
    </source>
</evidence>
<feature type="domain" description="PGG" evidence="10">
    <location>
        <begin position="242"/>
        <end position="361"/>
    </location>
</feature>
<feature type="repeat" description="ANK" evidence="7">
    <location>
        <begin position="25"/>
        <end position="46"/>
    </location>
</feature>
<evidence type="ECO:0000256" key="4">
    <source>
        <dbReference type="ARBA" id="ARBA00022989"/>
    </source>
</evidence>
<dbReference type="PANTHER" id="PTHR24186:SF37">
    <property type="entry name" value="PGG DOMAIN-CONTAINING PROTEIN"/>
    <property type="match status" value="1"/>
</dbReference>
<dbReference type="EMBL" id="JAVXUO010002380">
    <property type="protein sequence ID" value="KAK2973706.1"/>
    <property type="molecule type" value="Genomic_DNA"/>
</dbReference>
<keyword evidence="6 9" id="KW-0472">Membrane</keyword>
<keyword evidence="4 9" id="KW-1133">Transmembrane helix</keyword>
<evidence type="ECO:0000256" key="9">
    <source>
        <dbReference type="SAM" id="Phobius"/>
    </source>
</evidence>
<feature type="transmembrane region" description="Helical" evidence="9">
    <location>
        <begin position="340"/>
        <end position="360"/>
    </location>
</feature>
<comment type="caution">
    <text evidence="11">The sequence shown here is derived from an EMBL/GenBank/DDBJ whole genome shotgun (WGS) entry which is preliminary data.</text>
</comment>
<dbReference type="Proteomes" id="UP001187471">
    <property type="component" value="Unassembled WGS sequence"/>
</dbReference>
<dbReference type="Gene3D" id="1.25.40.20">
    <property type="entry name" value="Ankyrin repeat-containing domain"/>
    <property type="match status" value="1"/>
</dbReference>
<proteinExistence type="predicted"/>
<gene>
    <name evidence="11" type="ORF">RJ640_021537</name>
</gene>
<evidence type="ECO:0000259" key="10">
    <source>
        <dbReference type="Pfam" id="PF13962"/>
    </source>
</evidence>
<feature type="transmembrane region" description="Helical" evidence="9">
    <location>
        <begin position="380"/>
        <end position="401"/>
    </location>
</feature>
<feature type="transmembrane region" description="Helical" evidence="9">
    <location>
        <begin position="309"/>
        <end position="328"/>
    </location>
</feature>
<organism evidence="11 12">
    <name type="scientific">Escallonia rubra</name>
    <dbReference type="NCBI Taxonomy" id="112253"/>
    <lineage>
        <taxon>Eukaryota</taxon>
        <taxon>Viridiplantae</taxon>
        <taxon>Streptophyta</taxon>
        <taxon>Embryophyta</taxon>
        <taxon>Tracheophyta</taxon>
        <taxon>Spermatophyta</taxon>
        <taxon>Magnoliopsida</taxon>
        <taxon>eudicotyledons</taxon>
        <taxon>Gunneridae</taxon>
        <taxon>Pentapetalae</taxon>
        <taxon>asterids</taxon>
        <taxon>campanulids</taxon>
        <taxon>Escalloniales</taxon>
        <taxon>Escalloniaceae</taxon>
        <taxon>Escallonia</taxon>
    </lineage>
</organism>
<keyword evidence="12" id="KW-1185">Reference proteome</keyword>
<dbReference type="PROSITE" id="PS50088">
    <property type="entry name" value="ANK_REPEAT"/>
    <property type="match status" value="2"/>
</dbReference>
<dbReference type="Pfam" id="PF12796">
    <property type="entry name" value="Ank_2"/>
    <property type="match status" value="2"/>
</dbReference>
<accession>A0AA88R6P2</accession>
<dbReference type="AlphaFoldDB" id="A0AA88R6P2"/>
<evidence type="ECO:0000256" key="7">
    <source>
        <dbReference type="PROSITE-ProRule" id="PRU00023"/>
    </source>
</evidence>
<evidence type="ECO:0000313" key="12">
    <source>
        <dbReference type="Proteomes" id="UP001187471"/>
    </source>
</evidence>
<dbReference type="SUPFAM" id="SSF48403">
    <property type="entry name" value="Ankyrin repeat"/>
    <property type="match status" value="1"/>
</dbReference>
<dbReference type="InterPro" id="IPR026961">
    <property type="entry name" value="PGG_dom"/>
</dbReference>
<name>A0AA88R6P2_9ASTE</name>
<evidence type="ECO:0000256" key="3">
    <source>
        <dbReference type="ARBA" id="ARBA00022737"/>
    </source>
</evidence>
<dbReference type="SMART" id="SM00248">
    <property type="entry name" value="ANK"/>
    <property type="match status" value="4"/>
</dbReference>
<protein>
    <recommendedName>
        <fullName evidence="10">PGG domain-containing protein</fullName>
    </recommendedName>
</protein>
<dbReference type="InterPro" id="IPR002110">
    <property type="entry name" value="Ankyrin_rpt"/>
</dbReference>
<evidence type="ECO:0000256" key="5">
    <source>
        <dbReference type="ARBA" id="ARBA00023043"/>
    </source>
</evidence>
<evidence type="ECO:0000256" key="2">
    <source>
        <dbReference type="ARBA" id="ARBA00022692"/>
    </source>
</evidence>
<reference evidence="11" key="1">
    <citation type="submission" date="2022-12" db="EMBL/GenBank/DDBJ databases">
        <title>Draft genome assemblies for two species of Escallonia (Escalloniales).</title>
        <authorList>
            <person name="Chanderbali A."/>
            <person name="Dervinis C."/>
            <person name="Anghel I."/>
            <person name="Soltis D."/>
            <person name="Soltis P."/>
            <person name="Zapata F."/>
        </authorList>
    </citation>
    <scope>NUCLEOTIDE SEQUENCE</scope>
    <source>
        <strain evidence="11">UCBG92.1500</strain>
        <tissue evidence="11">Leaf</tissue>
    </source>
</reference>
<feature type="compositionally biased region" description="Basic and acidic residues" evidence="8">
    <location>
        <begin position="205"/>
        <end position="215"/>
    </location>
</feature>
<dbReference type="PROSITE" id="PS50297">
    <property type="entry name" value="ANK_REP_REGION"/>
    <property type="match status" value="2"/>
</dbReference>
<evidence type="ECO:0000256" key="1">
    <source>
        <dbReference type="ARBA" id="ARBA00004141"/>
    </source>
</evidence>
<dbReference type="PANTHER" id="PTHR24186">
    <property type="entry name" value="PROTEIN PHOSPHATASE 1 REGULATORY SUBUNIT"/>
    <property type="match status" value="1"/>
</dbReference>
<dbReference type="InterPro" id="IPR036770">
    <property type="entry name" value="Ankyrin_rpt-contain_sf"/>
</dbReference>
<feature type="region of interest" description="Disordered" evidence="8">
    <location>
        <begin position="204"/>
        <end position="223"/>
    </location>
</feature>
<keyword evidence="2 9" id="KW-0812">Transmembrane</keyword>
<dbReference type="GO" id="GO:0005886">
    <property type="term" value="C:plasma membrane"/>
    <property type="evidence" value="ECO:0007669"/>
    <property type="project" value="TreeGrafter"/>
</dbReference>
<keyword evidence="5 7" id="KW-0040">ANK repeat</keyword>
<evidence type="ECO:0000313" key="11">
    <source>
        <dbReference type="EMBL" id="KAK2973706.1"/>
    </source>
</evidence>